<comment type="caution">
    <text evidence="2">The sequence shown here is derived from an EMBL/GenBank/DDBJ whole genome shotgun (WGS) entry which is preliminary data.</text>
</comment>
<evidence type="ECO:0000313" key="3">
    <source>
        <dbReference type="Proteomes" id="UP001601303"/>
    </source>
</evidence>
<dbReference type="RefSeq" id="WP_388111718.1">
    <property type="nucleotide sequence ID" value="NZ_JBIAHM010000012.1"/>
</dbReference>
<dbReference type="Proteomes" id="UP001601303">
    <property type="component" value="Unassembled WGS sequence"/>
</dbReference>
<gene>
    <name evidence="2" type="ORF">ACFYNQ_32395</name>
</gene>
<feature type="region of interest" description="Disordered" evidence="1">
    <location>
        <begin position="1"/>
        <end position="26"/>
    </location>
</feature>
<evidence type="ECO:0000256" key="1">
    <source>
        <dbReference type="SAM" id="MobiDB-lite"/>
    </source>
</evidence>
<organism evidence="2 3">
    <name type="scientific">Streptomyces hokutonensis</name>
    <dbReference type="NCBI Taxonomy" id="1306990"/>
    <lineage>
        <taxon>Bacteria</taxon>
        <taxon>Bacillati</taxon>
        <taxon>Actinomycetota</taxon>
        <taxon>Actinomycetes</taxon>
        <taxon>Kitasatosporales</taxon>
        <taxon>Streptomycetaceae</taxon>
        <taxon>Streptomyces</taxon>
    </lineage>
</organism>
<keyword evidence="3" id="KW-1185">Reference proteome</keyword>
<evidence type="ECO:0000313" key="2">
    <source>
        <dbReference type="EMBL" id="MFE9603252.1"/>
    </source>
</evidence>
<name>A0ABW6MCL0_9ACTN</name>
<proteinExistence type="predicted"/>
<dbReference type="EMBL" id="JBIAHM010000012">
    <property type="protein sequence ID" value="MFE9603252.1"/>
    <property type="molecule type" value="Genomic_DNA"/>
</dbReference>
<accession>A0ABW6MCL0</accession>
<sequence length="40" mass="4223">MPLTTTDPRHAHRHGVEHAFPELGDTATAAAAVGKTEATR</sequence>
<protein>
    <submittedName>
        <fullName evidence="2">Uncharacterized protein</fullName>
    </submittedName>
</protein>
<reference evidence="2 3" key="1">
    <citation type="submission" date="2024-10" db="EMBL/GenBank/DDBJ databases">
        <title>The Natural Products Discovery Center: Release of the First 8490 Sequenced Strains for Exploring Actinobacteria Biosynthetic Diversity.</title>
        <authorList>
            <person name="Kalkreuter E."/>
            <person name="Kautsar S.A."/>
            <person name="Yang D."/>
            <person name="Bader C.D."/>
            <person name="Teijaro C.N."/>
            <person name="Fluegel L."/>
            <person name="Davis C.M."/>
            <person name="Simpson J.R."/>
            <person name="Lauterbach L."/>
            <person name="Steele A.D."/>
            <person name="Gui C."/>
            <person name="Meng S."/>
            <person name="Li G."/>
            <person name="Viehrig K."/>
            <person name="Ye F."/>
            <person name="Su P."/>
            <person name="Kiefer A.F."/>
            <person name="Nichols A."/>
            <person name="Cepeda A.J."/>
            <person name="Yan W."/>
            <person name="Fan B."/>
            <person name="Jiang Y."/>
            <person name="Adhikari A."/>
            <person name="Zheng C.-J."/>
            <person name="Schuster L."/>
            <person name="Cowan T.M."/>
            <person name="Smanski M.J."/>
            <person name="Chevrette M.G."/>
            <person name="De Carvalho L.P.S."/>
            <person name="Shen B."/>
        </authorList>
    </citation>
    <scope>NUCLEOTIDE SEQUENCE [LARGE SCALE GENOMIC DNA]</scope>
    <source>
        <strain evidence="2 3">NPDC006488</strain>
    </source>
</reference>